<dbReference type="Proteomes" id="UP000294847">
    <property type="component" value="Chromosome 3"/>
</dbReference>
<evidence type="ECO:0000313" key="2">
    <source>
        <dbReference type="Proteomes" id="UP000294847"/>
    </source>
</evidence>
<gene>
    <name evidence="1" type="ORF">PoMZ_04219</name>
</gene>
<dbReference type="AlphaFoldDB" id="A0A4P7N984"/>
<accession>A0A4P7N984</accession>
<protein>
    <submittedName>
        <fullName evidence="1">Uncharacterized protein</fullName>
    </submittedName>
</protein>
<dbReference type="Gene3D" id="1.20.120.1630">
    <property type="match status" value="1"/>
</dbReference>
<dbReference type="VEuPathDB" id="FungiDB:M_BR32_EuGene_00047541"/>
<dbReference type="GO" id="GO:0016020">
    <property type="term" value="C:membrane"/>
    <property type="evidence" value="ECO:0007669"/>
    <property type="project" value="TreeGrafter"/>
</dbReference>
<name>A0A4P7N984_PYROR</name>
<dbReference type="PANTHER" id="PTHR32251:SF15">
    <property type="entry name" value="3-OXO-5-ALPHA-STEROID 4-DEHYDROGENASE (DUF1295)"/>
    <property type="match status" value="1"/>
</dbReference>
<dbReference type="EMBL" id="CP034206">
    <property type="protein sequence ID" value="QBZ59258.1"/>
    <property type="molecule type" value="Genomic_DNA"/>
</dbReference>
<organism evidence="1 2">
    <name type="scientific">Pyricularia oryzae</name>
    <name type="common">Rice blast fungus</name>
    <name type="synonym">Magnaporthe oryzae</name>
    <dbReference type="NCBI Taxonomy" id="318829"/>
    <lineage>
        <taxon>Eukaryota</taxon>
        <taxon>Fungi</taxon>
        <taxon>Dikarya</taxon>
        <taxon>Ascomycota</taxon>
        <taxon>Pezizomycotina</taxon>
        <taxon>Sordariomycetes</taxon>
        <taxon>Sordariomycetidae</taxon>
        <taxon>Magnaporthales</taxon>
        <taxon>Pyriculariaceae</taxon>
        <taxon>Pyricularia</taxon>
    </lineage>
</organism>
<dbReference type="PANTHER" id="PTHR32251">
    <property type="entry name" value="3-OXO-5-ALPHA-STEROID 4-DEHYDROGENASE"/>
    <property type="match status" value="1"/>
</dbReference>
<sequence length="359" mass="39150">MATTGDFAGAAPMAPAPHGPGPSYLPSQRHAHAGLASNLLDVGILRSTILPSFGLHSGLSVAAYLAGRATNRLETKDWLWPSGMVLNAWWAAVGRHVADGVPAADAWAALQRPEKLLLAAFSVWGGRLMWRVARRSVQRGKDEPRYEPAKKEPGFWGLKAFLGVYLTEALFQTAITLPFSLLFRTSAQERGVSWLAAGTGAPAWVSAVAVGIFGAGFALETLADLQLDRFKARSVGTETEMCKEGVWSLVRHPNYLGDALVHFSFPLFLYGNNLLAHPLAVCGSVANYLFLRYIGGDKENEATQEERYTKENPTKKVEFQRYQQEVNSFWPGFEAVANKWTWIVAGCGVAAAALEQAMR</sequence>
<dbReference type="InterPro" id="IPR010721">
    <property type="entry name" value="UstE-like"/>
</dbReference>
<dbReference type="Pfam" id="PF06966">
    <property type="entry name" value="DUF1295"/>
    <property type="match status" value="1"/>
</dbReference>
<reference evidence="1 2" key="1">
    <citation type="journal article" date="2019" name="Mol. Biol. Evol.">
        <title>Blast fungal genomes show frequent chromosomal changes, gene gains and losses, and effector gene turnover.</title>
        <authorList>
            <person name="Gomez Luciano L.B."/>
            <person name="Jason Tsai I."/>
            <person name="Chuma I."/>
            <person name="Tosa Y."/>
            <person name="Chen Y.H."/>
            <person name="Li J.Y."/>
            <person name="Li M.Y."/>
            <person name="Jade Lu M.Y."/>
            <person name="Nakayashiki H."/>
            <person name="Li W.H."/>
        </authorList>
    </citation>
    <scope>NUCLEOTIDE SEQUENCE [LARGE SCALE GENOMIC DNA]</scope>
    <source>
        <strain evidence="1">MZ5-1-6</strain>
    </source>
</reference>
<evidence type="ECO:0000313" key="1">
    <source>
        <dbReference type="EMBL" id="QBZ59258.1"/>
    </source>
</evidence>
<proteinExistence type="predicted"/>